<keyword evidence="3" id="KW-1185">Reference proteome</keyword>
<accession>A0A8J4TH06</accession>
<evidence type="ECO:0000313" key="2">
    <source>
        <dbReference type="EMBL" id="KAF5890434.1"/>
    </source>
</evidence>
<feature type="non-terminal residue" evidence="2">
    <location>
        <position position="1"/>
    </location>
</feature>
<dbReference type="Proteomes" id="UP000727407">
    <property type="component" value="Unassembled WGS sequence"/>
</dbReference>
<organism evidence="2 3">
    <name type="scientific">Clarias magur</name>
    <name type="common">Asian catfish</name>
    <name type="synonym">Macropteronotus magur</name>
    <dbReference type="NCBI Taxonomy" id="1594786"/>
    <lineage>
        <taxon>Eukaryota</taxon>
        <taxon>Metazoa</taxon>
        <taxon>Chordata</taxon>
        <taxon>Craniata</taxon>
        <taxon>Vertebrata</taxon>
        <taxon>Euteleostomi</taxon>
        <taxon>Actinopterygii</taxon>
        <taxon>Neopterygii</taxon>
        <taxon>Teleostei</taxon>
        <taxon>Ostariophysi</taxon>
        <taxon>Siluriformes</taxon>
        <taxon>Clariidae</taxon>
        <taxon>Clarias</taxon>
    </lineage>
</organism>
<reference evidence="2" key="1">
    <citation type="submission" date="2020-07" db="EMBL/GenBank/DDBJ databases">
        <title>Clarias magur genome sequencing, assembly and annotation.</title>
        <authorList>
            <person name="Kushwaha B."/>
            <person name="Kumar R."/>
            <person name="Das P."/>
            <person name="Joshi C.G."/>
            <person name="Kumar D."/>
            <person name="Nagpure N.S."/>
            <person name="Pandey M."/>
            <person name="Agarwal S."/>
            <person name="Srivastava S."/>
            <person name="Singh M."/>
            <person name="Sahoo L."/>
            <person name="Jayasankar P."/>
            <person name="Meher P.K."/>
            <person name="Koringa P.G."/>
            <person name="Iquebal M.A."/>
            <person name="Das S.P."/>
            <person name="Bit A."/>
            <person name="Patnaik S."/>
            <person name="Patel N."/>
            <person name="Shah T.M."/>
            <person name="Hinsu A."/>
            <person name="Jena J.K."/>
        </authorList>
    </citation>
    <scope>NUCLEOTIDE SEQUENCE</scope>
    <source>
        <strain evidence="2">CIFAMagur01</strain>
        <tissue evidence="2">Testis</tissue>
    </source>
</reference>
<evidence type="ECO:0000313" key="3">
    <source>
        <dbReference type="Proteomes" id="UP000727407"/>
    </source>
</evidence>
<keyword evidence="1" id="KW-0175">Coiled coil</keyword>
<sequence>MGQSYSLEDILKNTAEAIVASLKDGISSLNRVYESLIEADVDPATGQCSNFDYIREQIVQARVHLERSEQTASSELKSLDESLERLIQDEGKLDCEKRSIEAHLENLRTEQASNEKLLTETQGALELAKENLNTKKKKLEKKEKMKLGAEIATGVGVAMSLIPVIGGIA</sequence>
<feature type="coiled-coil region" evidence="1">
    <location>
        <begin position="69"/>
        <end position="145"/>
    </location>
</feature>
<dbReference type="AlphaFoldDB" id="A0A8J4TH06"/>
<comment type="caution">
    <text evidence="2">The sequence shown here is derived from an EMBL/GenBank/DDBJ whole genome shotgun (WGS) entry which is preliminary data.</text>
</comment>
<gene>
    <name evidence="2" type="ORF">DAT39_019866</name>
</gene>
<protein>
    <submittedName>
        <fullName evidence="2">Cancer-associated 1 protein-like isoform X2</fullName>
    </submittedName>
</protein>
<name>A0A8J4TH06_CLAMG</name>
<proteinExistence type="predicted"/>
<evidence type="ECO:0000256" key="1">
    <source>
        <dbReference type="SAM" id="Coils"/>
    </source>
</evidence>
<dbReference type="EMBL" id="QNUK01000687">
    <property type="protein sequence ID" value="KAF5890434.1"/>
    <property type="molecule type" value="Genomic_DNA"/>
</dbReference>
<dbReference type="OrthoDB" id="10260387at2759"/>